<protein>
    <recommendedName>
        <fullName evidence="5">Conjugal transfer protein TrbC</fullName>
    </recommendedName>
</protein>
<geneLocation type="plasmid" evidence="4">
    <name>p_cnu_g2</name>
</geneLocation>
<organism evidence="3 4">
    <name type="scientific">Streptococcus ruminicola</name>
    <dbReference type="NCBI Taxonomy" id="2686210"/>
    <lineage>
        <taxon>Bacteria</taxon>
        <taxon>Bacillati</taxon>
        <taxon>Bacillota</taxon>
        <taxon>Bacilli</taxon>
        <taxon>Lactobacillales</taxon>
        <taxon>Streptococcaceae</taxon>
        <taxon>Streptococcus</taxon>
    </lineage>
</organism>
<reference evidence="3 4" key="1">
    <citation type="submission" date="2019-12" db="EMBL/GenBank/DDBJ databases">
        <title>Complete genome sequence of Streptococcus sp. CNU G2 isolated frome Bos taurus coreanae.</title>
        <authorList>
            <person name="Park S.Y."/>
            <person name="Kim J.H."/>
            <person name="Seo S.W."/>
        </authorList>
    </citation>
    <scope>NUCLEOTIDE SEQUENCE [LARGE SCALE GENOMIC DNA]</scope>
    <source>
        <strain evidence="3 4">CNU G2</strain>
        <plasmid evidence="4">p_cnu_g2</plasmid>
    </source>
</reference>
<dbReference type="Proteomes" id="UP000503166">
    <property type="component" value="Plasmid p_CNU_G2"/>
</dbReference>
<dbReference type="AlphaFoldDB" id="A0A6G8I319"/>
<feature type="chain" id="PRO_5026138880" description="Conjugal transfer protein TrbC" evidence="2">
    <location>
        <begin position="33"/>
        <end position="108"/>
    </location>
</feature>
<evidence type="ECO:0000313" key="4">
    <source>
        <dbReference type="Proteomes" id="UP000503166"/>
    </source>
</evidence>
<feature type="transmembrane region" description="Helical" evidence="1">
    <location>
        <begin position="83"/>
        <end position="103"/>
    </location>
</feature>
<keyword evidence="3" id="KW-0614">Plasmid</keyword>
<evidence type="ECO:0000313" key="3">
    <source>
        <dbReference type="EMBL" id="QIM47421.1"/>
    </source>
</evidence>
<dbReference type="Pfam" id="PF04956">
    <property type="entry name" value="TrbC"/>
    <property type="match status" value="1"/>
</dbReference>
<proteinExistence type="predicted"/>
<keyword evidence="1" id="KW-0472">Membrane</keyword>
<evidence type="ECO:0008006" key="5">
    <source>
        <dbReference type="Google" id="ProtNLM"/>
    </source>
</evidence>
<dbReference type="RefSeq" id="WP_157328640.1">
    <property type="nucleotide sequence ID" value="NZ_CP046920.1"/>
</dbReference>
<sequence length="108" mass="11731">MKFKDVKNTAKAKWLLATAMVNSAIISSPVLADNPWGKVQSATTNFTEKVRNLSFFVFIATVVVAGLMFAFGDIGKNKAMKWLPYIVGGVALVSGATSLIMWLKEIFG</sequence>
<keyword evidence="1" id="KW-1133">Transmembrane helix</keyword>
<name>A0A6G8I319_9STRE</name>
<evidence type="ECO:0000256" key="2">
    <source>
        <dbReference type="SAM" id="SignalP"/>
    </source>
</evidence>
<feature type="transmembrane region" description="Helical" evidence="1">
    <location>
        <begin position="52"/>
        <end position="71"/>
    </location>
</feature>
<dbReference type="InterPro" id="IPR007039">
    <property type="entry name" value="TrbC/VirB2"/>
</dbReference>
<gene>
    <name evidence="3" type="ORF">GPZ88_10115</name>
</gene>
<dbReference type="EMBL" id="CP046920">
    <property type="protein sequence ID" value="QIM47421.1"/>
    <property type="molecule type" value="Genomic_DNA"/>
</dbReference>
<dbReference type="KEGG" id="srum:GPZ88_10115"/>
<keyword evidence="2" id="KW-0732">Signal</keyword>
<evidence type="ECO:0000256" key="1">
    <source>
        <dbReference type="SAM" id="Phobius"/>
    </source>
</evidence>
<feature type="signal peptide" evidence="2">
    <location>
        <begin position="1"/>
        <end position="32"/>
    </location>
</feature>
<keyword evidence="1" id="KW-0812">Transmembrane</keyword>
<accession>A0A6G8I319</accession>